<evidence type="ECO:0000313" key="3">
    <source>
        <dbReference type="Proteomes" id="UP000186341"/>
    </source>
</evidence>
<protein>
    <submittedName>
        <fullName evidence="2">Uncharacterized protein</fullName>
    </submittedName>
</protein>
<evidence type="ECO:0000313" key="2">
    <source>
        <dbReference type="EMBL" id="OLU36809.1"/>
    </source>
</evidence>
<feature type="region of interest" description="Disordered" evidence="1">
    <location>
        <begin position="22"/>
        <end position="42"/>
    </location>
</feature>
<dbReference type="EMBL" id="MPJW01000255">
    <property type="protein sequence ID" value="OLU36809.1"/>
    <property type="molecule type" value="Genomic_DNA"/>
</dbReference>
<reference evidence="2 3" key="1">
    <citation type="submission" date="2016-11" db="EMBL/GenBank/DDBJ databases">
        <title>Description of two novel members of the family Erysipelotrichaceae: Ileibacterium lipovorans gen. nov., sp. nov. and Dubosiella newyorkensis, gen. nov., sp. nov.</title>
        <authorList>
            <person name="Cox L.M."/>
            <person name="Sohn J."/>
            <person name="Tyrrell K.L."/>
            <person name="Citron D.M."/>
            <person name="Lawson P.A."/>
            <person name="Patel N.B."/>
            <person name="Iizumi T."/>
            <person name="Perez-Perez G.I."/>
            <person name="Goldstein E.J."/>
            <person name="Blaser M.J."/>
        </authorList>
    </citation>
    <scope>NUCLEOTIDE SEQUENCE [LARGE SCALE GENOMIC DNA]</scope>
    <source>
        <strain evidence="2 3">NYU-BL-A3</strain>
    </source>
</reference>
<accession>A0A1U7ND48</accession>
<organism evidence="2 3">
    <name type="scientific">Ileibacterium valens</name>
    <dbReference type="NCBI Taxonomy" id="1862668"/>
    <lineage>
        <taxon>Bacteria</taxon>
        <taxon>Bacillati</taxon>
        <taxon>Bacillota</taxon>
        <taxon>Erysipelotrichia</taxon>
        <taxon>Erysipelotrichales</taxon>
        <taxon>Erysipelotrichaceae</taxon>
        <taxon>Ileibacterium</taxon>
    </lineage>
</organism>
<dbReference type="AlphaFoldDB" id="A0A1U7ND48"/>
<sequence>MILKAKDEEQCESVKKSEPLRLGKLSRVKQNTQKNTKKQKNSDGLLAPLLNHLRDFCYIFQLRKF</sequence>
<gene>
    <name evidence="2" type="ORF">BO222_11665</name>
</gene>
<keyword evidence="3" id="KW-1185">Reference proteome</keyword>
<name>A0A1U7ND48_9FIRM</name>
<proteinExistence type="predicted"/>
<comment type="caution">
    <text evidence="2">The sequence shown here is derived from an EMBL/GenBank/DDBJ whole genome shotgun (WGS) entry which is preliminary data.</text>
</comment>
<dbReference type="Proteomes" id="UP000186341">
    <property type="component" value="Unassembled WGS sequence"/>
</dbReference>
<evidence type="ECO:0000256" key="1">
    <source>
        <dbReference type="SAM" id="MobiDB-lite"/>
    </source>
</evidence>